<proteinExistence type="inferred from homology"/>
<evidence type="ECO:0000256" key="3">
    <source>
        <dbReference type="ARBA" id="ARBA00012328"/>
    </source>
</evidence>
<evidence type="ECO:0000313" key="16">
    <source>
        <dbReference type="Proteomes" id="UP000267342"/>
    </source>
</evidence>
<comment type="subcellular location">
    <subcellularLocation>
        <location evidence="1 12">Cytoplasm</location>
    </subcellularLocation>
</comment>
<dbReference type="PANTHER" id="PTHR30027">
    <property type="entry name" value="RIBOSOMAL RNA SMALL SUBUNIT METHYLTRANSFERASE E"/>
    <property type="match status" value="1"/>
</dbReference>
<dbReference type="Gene3D" id="3.40.1280.10">
    <property type="match status" value="1"/>
</dbReference>
<gene>
    <name evidence="15" type="ORF">ZBT109_0176</name>
</gene>
<dbReference type="Pfam" id="PF04452">
    <property type="entry name" value="Methyltrans_RNA"/>
    <property type="match status" value="1"/>
</dbReference>
<evidence type="ECO:0000256" key="5">
    <source>
        <dbReference type="ARBA" id="ARBA00022490"/>
    </source>
</evidence>
<dbReference type="NCBIfam" id="TIGR00046">
    <property type="entry name" value="RsmE family RNA methyltransferase"/>
    <property type="match status" value="1"/>
</dbReference>
<dbReference type="GO" id="GO:0070042">
    <property type="term" value="F:rRNA (uridine-N3-)-methyltransferase activity"/>
    <property type="evidence" value="ECO:0007669"/>
    <property type="project" value="TreeGrafter"/>
</dbReference>
<keyword evidence="6 12" id="KW-0698">rRNA processing</keyword>
<dbReference type="CDD" id="cd18084">
    <property type="entry name" value="RsmE-like"/>
    <property type="match status" value="1"/>
</dbReference>
<keyword evidence="9 12" id="KW-0949">S-adenosyl-L-methionine</keyword>
<evidence type="ECO:0000256" key="10">
    <source>
        <dbReference type="ARBA" id="ARBA00025699"/>
    </source>
</evidence>
<evidence type="ECO:0000256" key="6">
    <source>
        <dbReference type="ARBA" id="ARBA00022552"/>
    </source>
</evidence>
<keyword evidence="16" id="KW-1185">Reference proteome</keyword>
<organism evidence="15 16">
    <name type="scientific">Zymobacter palmae</name>
    <dbReference type="NCBI Taxonomy" id="33074"/>
    <lineage>
        <taxon>Bacteria</taxon>
        <taxon>Pseudomonadati</taxon>
        <taxon>Pseudomonadota</taxon>
        <taxon>Gammaproteobacteria</taxon>
        <taxon>Oceanospirillales</taxon>
        <taxon>Halomonadaceae</taxon>
        <taxon>Zymobacter group</taxon>
        <taxon>Zymobacter</taxon>
    </lineage>
</organism>
<sequence length="265" mass="29128">MSRRVHGGLNDSTNSTKESRIPMRIYVDTDALAAASAGMIFTLPDAQAHHVGRVMRRRVGDAVRLFDGRGHEFEGVLSVVDRKCVSVTLGEPVAVTPESPLSVHLGQAISKGDRMDIAIQKSVELGVTEITPLYTERGDVRLKGEREERKWQHWLAVAASACEQCGRATLPIIHAPMALSSWLEQRNEPMKLMLQPGRSALEDHEHNPGRAALLIGPEGGFTADEIDQAAAQHFEILSLGPRILRTETAPIAAMTLLQYRYGDLR</sequence>
<comment type="similarity">
    <text evidence="2 12">Belongs to the RNA methyltransferase RsmE family.</text>
</comment>
<evidence type="ECO:0000256" key="7">
    <source>
        <dbReference type="ARBA" id="ARBA00022603"/>
    </source>
</evidence>
<reference evidence="15 16" key="1">
    <citation type="submission" date="2018-09" db="EMBL/GenBank/DDBJ databases">
        <title>Zymobacter palmae IAM14233 (=T109) whole genome analysis.</title>
        <authorList>
            <person name="Yanase H."/>
        </authorList>
    </citation>
    <scope>NUCLEOTIDE SEQUENCE [LARGE SCALE GENOMIC DNA]</scope>
    <source>
        <strain evidence="15 16">IAM14233</strain>
    </source>
</reference>
<evidence type="ECO:0000256" key="12">
    <source>
        <dbReference type="PIRNR" id="PIRNR015601"/>
    </source>
</evidence>
<dbReference type="InterPro" id="IPR006700">
    <property type="entry name" value="RsmE"/>
</dbReference>
<dbReference type="InterPro" id="IPR015947">
    <property type="entry name" value="PUA-like_sf"/>
</dbReference>
<evidence type="ECO:0000313" key="15">
    <source>
        <dbReference type="EMBL" id="BBG28974.1"/>
    </source>
</evidence>
<evidence type="ECO:0000256" key="4">
    <source>
        <dbReference type="ARBA" id="ARBA00013673"/>
    </source>
</evidence>
<dbReference type="AlphaFoldDB" id="A0A348HBH2"/>
<dbReference type="InterPro" id="IPR046887">
    <property type="entry name" value="RsmE_PUA-like"/>
</dbReference>
<dbReference type="SUPFAM" id="SSF75217">
    <property type="entry name" value="alpha/beta knot"/>
    <property type="match status" value="1"/>
</dbReference>
<dbReference type="Proteomes" id="UP000267342">
    <property type="component" value="Chromosome"/>
</dbReference>
<comment type="catalytic activity">
    <reaction evidence="11 12">
        <text>uridine(1498) in 16S rRNA + S-adenosyl-L-methionine = N(3)-methyluridine(1498) in 16S rRNA + S-adenosyl-L-homocysteine + H(+)</text>
        <dbReference type="Rhea" id="RHEA:42920"/>
        <dbReference type="Rhea" id="RHEA-COMP:10283"/>
        <dbReference type="Rhea" id="RHEA-COMP:10284"/>
        <dbReference type="ChEBI" id="CHEBI:15378"/>
        <dbReference type="ChEBI" id="CHEBI:57856"/>
        <dbReference type="ChEBI" id="CHEBI:59789"/>
        <dbReference type="ChEBI" id="CHEBI:65315"/>
        <dbReference type="ChEBI" id="CHEBI:74502"/>
        <dbReference type="EC" id="2.1.1.193"/>
    </reaction>
</comment>
<dbReference type="InterPro" id="IPR029028">
    <property type="entry name" value="Alpha/beta_knot_MTases"/>
</dbReference>
<evidence type="ECO:0000256" key="2">
    <source>
        <dbReference type="ARBA" id="ARBA00005528"/>
    </source>
</evidence>
<dbReference type="GO" id="GO:0005737">
    <property type="term" value="C:cytoplasm"/>
    <property type="evidence" value="ECO:0007669"/>
    <property type="project" value="UniProtKB-SubCell"/>
</dbReference>
<accession>A0A348HBH2</accession>
<evidence type="ECO:0000256" key="8">
    <source>
        <dbReference type="ARBA" id="ARBA00022679"/>
    </source>
</evidence>
<dbReference type="KEGG" id="zpl:ZBT109_0176"/>
<dbReference type="InterPro" id="IPR046886">
    <property type="entry name" value="RsmE_MTase_dom"/>
</dbReference>
<evidence type="ECO:0000259" key="14">
    <source>
        <dbReference type="Pfam" id="PF20260"/>
    </source>
</evidence>
<dbReference type="Gene3D" id="2.40.240.20">
    <property type="entry name" value="Hypothetical PUA domain-like, domain 1"/>
    <property type="match status" value="1"/>
</dbReference>
<dbReference type="PIRSF" id="PIRSF015601">
    <property type="entry name" value="MTase_slr0722"/>
    <property type="match status" value="1"/>
</dbReference>
<dbReference type="SUPFAM" id="SSF88697">
    <property type="entry name" value="PUA domain-like"/>
    <property type="match status" value="1"/>
</dbReference>
<dbReference type="PANTHER" id="PTHR30027:SF3">
    <property type="entry name" value="16S RRNA (URACIL(1498)-N(3))-METHYLTRANSFERASE"/>
    <property type="match status" value="1"/>
</dbReference>
<comment type="function">
    <text evidence="10 12">Specifically methylates the N3 position of the uracil ring of uridine 1498 (m3U1498) in 16S rRNA. Acts on the fully assembled 30S ribosomal subunit.</text>
</comment>
<name>A0A348HBH2_9GAMM</name>
<dbReference type="EC" id="2.1.1.193" evidence="3 12"/>
<dbReference type="Pfam" id="PF20260">
    <property type="entry name" value="PUA_4"/>
    <property type="match status" value="1"/>
</dbReference>
<dbReference type="EMBL" id="AP018933">
    <property type="protein sequence ID" value="BBG28974.1"/>
    <property type="molecule type" value="Genomic_DNA"/>
</dbReference>
<evidence type="ECO:0000256" key="11">
    <source>
        <dbReference type="ARBA" id="ARBA00047944"/>
    </source>
</evidence>
<keyword evidence="8 12" id="KW-0808">Transferase</keyword>
<feature type="domain" description="Ribosomal RNA small subunit methyltransferase E PUA-like" evidence="14">
    <location>
        <begin position="43"/>
        <end position="87"/>
    </location>
</feature>
<dbReference type="NCBIfam" id="NF008692">
    <property type="entry name" value="PRK11713.1-5"/>
    <property type="match status" value="1"/>
</dbReference>
<dbReference type="InterPro" id="IPR029026">
    <property type="entry name" value="tRNA_m1G_MTases_N"/>
</dbReference>
<evidence type="ECO:0000259" key="13">
    <source>
        <dbReference type="Pfam" id="PF04452"/>
    </source>
</evidence>
<dbReference type="GO" id="GO:0070475">
    <property type="term" value="P:rRNA base methylation"/>
    <property type="evidence" value="ECO:0007669"/>
    <property type="project" value="TreeGrafter"/>
</dbReference>
<feature type="domain" description="Ribosomal RNA small subunit methyltransferase E methyltransferase" evidence="13">
    <location>
        <begin position="98"/>
        <end position="258"/>
    </location>
</feature>
<evidence type="ECO:0000256" key="9">
    <source>
        <dbReference type="ARBA" id="ARBA00022691"/>
    </source>
</evidence>
<evidence type="ECO:0000256" key="1">
    <source>
        <dbReference type="ARBA" id="ARBA00004496"/>
    </source>
</evidence>
<protein>
    <recommendedName>
        <fullName evidence="4 12">Ribosomal RNA small subunit methyltransferase E</fullName>
        <ecNumber evidence="3 12">2.1.1.193</ecNumber>
    </recommendedName>
</protein>
<keyword evidence="5 12" id="KW-0963">Cytoplasm</keyword>
<keyword evidence="7 12" id="KW-0489">Methyltransferase</keyword>